<keyword evidence="2" id="KW-0805">Transcription regulation</keyword>
<evidence type="ECO:0000256" key="7">
    <source>
        <dbReference type="SAM" id="MobiDB-lite"/>
    </source>
</evidence>
<dbReference type="SMART" id="SM00355">
    <property type="entry name" value="ZnF_C2H2"/>
    <property type="match status" value="2"/>
</dbReference>
<feature type="domain" description="C2H2-type" evidence="8">
    <location>
        <begin position="593"/>
        <end position="615"/>
    </location>
</feature>
<name>A0ABQ0GRW5_9PEZI</name>
<evidence type="ECO:0000256" key="3">
    <source>
        <dbReference type="ARBA" id="ARBA00023163"/>
    </source>
</evidence>
<dbReference type="SUPFAM" id="SSF57667">
    <property type="entry name" value="beta-beta-alpha zinc fingers"/>
    <property type="match status" value="1"/>
</dbReference>
<feature type="compositionally biased region" description="Polar residues" evidence="7">
    <location>
        <begin position="665"/>
        <end position="687"/>
    </location>
</feature>
<keyword evidence="10" id="KW-1185">Reference proteome</keyword>
<keyword evidence="3" id="KW-0804">Transcription</keyword>
<evidence type="ECO:0000313" key="10">
    <source>
        <dbReference type="Proteomes" id="UP001628179"/>
    </source>
</evidence>
<evidence type="ECO:0000256" key="6">
    <source>
        <dbReference type="PROSITE-ProRule" id="PRU00042"/>
    </source>
</evidence>
<evidence type="ECO:0000256" key="1">
    <source>
        <dbReference type="ARBA" id="ARBA00004123"/>
    </source>
</evidence>
<dbReference type="EMBL" id="BAAFSV010000006">
    <property type="protein sequence ID" value="GAB1320493.1"/>
    <property type="molecule type" value="Genomic_DNA"/>
</dbReference>
<accession>A0ABQ0GRW5</accession>
<dbReference type="PROSITE" id="PS50157">
    <property type="entry name" value="ZINC_FINGER_C2H2_2"/>
    <property type="match status" value="2"/>
</dbReference>
<feature type="region of interest" description="Disordered" evidence="7">
    <location>
        <begin position="609"/>
        <end position="687"/>
    </location>
</feature>
<evidence type="ECO:0000313" key="9">
    <source>
        <dbReference type="EMBL" id="GAB1320493.1"/>
    </source>
</evidence>
<feature type="domain" description="C2H2-type" evidence="8">
    <location>
        <begin position="563"/>
        <end position="592"/>
    </location>
</feature>
<dbReference type="RefSeq" id="XP_070922223.1">
    <property type="nucleotide sequence ID" value="XM_071066122.1"/>
</dbReference>
<evidence type="ECO:0000256" key="5">
    <source>
        <dbReference type="ARBA" id="ARBA00024345"/>
    </source>
</evidence>
<evidence type="ECO:0000256" key="4">
    <source>
        <dbReference type="ARBA" id="ARBA00023242"/>
    </source>
</evidence>
<comment type="caution">
    <text evidence="9">The sequence shown here is derived from an EMBL/GenBank/DDBJ whole genome shotgun (WGS) entry which is preliminary data.</text>
</comment>
<dbReference type="InterPro" id="IPR052127">
    <property type="entry name" value="STE12_transcription_factor"/>
</dbReference>
<dbReference type="GeneID" id="98181445"/>
<dbReference type="Pfam" id="PF00096">
    <property type="entry name" value="zf-C2H2"/>
    <property type="match status" value="2"/>
</dbReference>
<dbReference type="SMART" id="SM00424">
    <property type="entry name" value="STE"/>
    <property type="match status" value="1"/>
</dbReference>
<dbReference type="InterPro" id="IPR003120">
    <property type="entry name" value="Ste12"/>
</dbReference>
<feature type="region of interest" description="Disordered" evidence="7">
    <location>
        <begin position="412"/>
        <end position="477"/>
    </location>
</feature>
<dbReference type="PANTHER" id="PTHR47427:SF1">
    <property type="entry name" value="PROTEIN STE12"/>
    <property type="match status" value="1"/>
</dbReference>
<dbReference type="InterPro" id="IPR013087">
    <property type="entry name" value="Znf_C2H2_type"/>
</dbReference>
<keyword evidence="6" id="KW-0862">Zinc</keyword>
<comment type="subcellular location">
    <subcellularLocation>
        <location evidence="1">Nucleus</location>
    </subcellularLocation>
</comment>
<dbReference type="Gene3D" id="3.30.160.60">
    <property type="entry name" value="Classic Zinc Finger"/>
    <property type="match status" value="2"/>
</dbReference>
<feature type="compositionally biased region" description="Acidic residues" evidence="7">
    <location>
        <begin position="629"/>
        <end position="645"/>
    </location>
</feature>
<comment type="similarity">
    <text evidence="5">Belongs to the STE12 transcription factor family.</text>
</comment>
<organism evidence="9 10">
    <name type="scientific">Madurella fahalii</name>
    <dbReference type="NCBI Taxonomy" id="1157608"/>
    <lineage>
        <taxon>Eukaryota</taxon>
        <taxon>Fungi</taxon>
        <taxon>Dikarya</taxon>
        <taxon>Ascomycota</taxon>
        <taxon>Pezizomycotina</taxon>
        <taxon>Sordariomycetes</taxon>
        <taxon>Sordariomycetidae</taxon>
        <taxon>Sordariales</taxon>
        <taxon>Sordariales incertae sedis</taxon>
        <taxon>Madurella</taxon>
    </lineage>
</organism>
<dbReference type="InterPro" id="IPR036236">
    <property type="entry name" value="Znf_C2H2_sf"/>
</dbReference>
<dbReference type="Proteomes" id="UP001628179">
    <property type="component" value="Unassembled WGS sequence"/>
</dbReference>
<reference evidence="9 10" key="1">
    <citation type="submission" date="2024-09" db="EMBL/GenBank/DDBJ databases">
        <title>Itraconazole resistance in Madurella fahalii resulting from another homologue of gene encoding cytochrome P450 14-alpha sterol demethylase (CYP51).</title>
        <authorList>
            <person name="Yoshioka I."/>
            <person name="Fahal A.H."/>
            <person name="Kaneko S."/>
            <person name="Yaguchi T."/>
        </authorList>
    </citation>
    <scope>NUCLEOTIDE SEQUENCE [LARGE SCALE GENOMIC DNA]</scope>
    <source>
        <strain evidence="9 10">IFM 68171</strain>
    </source>
</reference>
<keyword evidence="6" id="KW-0479">Metal-binding</keyword>
<protein>
    <submittedName>
        <fullName evidence="9">Transcription factor mst12</fullName>
    </submittedName>
</protein>
<sequence length="712" mass="78175">MYSQGTSMAQQKPETFMLSTEAQQALPHDAQVALQQVDNLKYFLISAPVDWQPDQYIRRFLLPTGEYVSCVLWNNLFHISGTDIVRCLSFRFQAFGRPVKNSKKFEEGIFSDLRNLKSGTDASLEEPKSPFLDFLYKNNCIRTQKKQKVFYWYSVPHDRLFLDALERDLKREKMGQDATTVAVSEPALSFEYDSSQSLYEQLTKAQQANSSSFNAQQVTFSQPQATSPVMRAMDSMPPPQMIPQSMAPLSDGMDAMVPYGTMAMAPAMPPTMPPTISAMPQPVVKREPDYARVQYNQNGVPLTQTHQRHASMPAYGLEYSPAPSFSSSHYEDYSQRGISFEPLTPPQQALGIPGEPAYIANEETGLFSAIPDHLNPAGGINGMMQLPPSNLAAQSYPRPYGSNPVYAVIEGSPTYKQRRRRSSIPPSLSATTVTMGPATTAAHRPSDLRRSVSASVGPVAEGDESADNSPPGLTYSNSSMPLTGQQHKEIIELSRHGTPLSTVEGSPALNPMALQQQDFSPVTGDELGPLSEQRPLMQGGPHVVRRARSATVMELGPYPQKSHSCPIPTCGRLFKRLEHLKRHVRTHTQERPYICPYCSKAFSRSDNLAQHKRTHDRGDGAEGSFNLSGEEEEQYSGEDQMDSLEDASPTSENGYIAGSLDSAVNGGTSTIHGMPSTSGAGMTPTQTFNSLQTLSMPMTISQPQALNAGGMH</sequence>
<dbReference type="PROSITE" id="PS00028">
    <property type="entry name" value="ZINC_FINGER_C2H2_1"/>
    <property type="match status" value="2"/>
</dbReference>
<keyword evidence="6" id="KW-0863">Zinc-finger</keyword>
<keyword evidence="4" id="KW-0539">Nucleus</keyword>
<evidence type="ECO:0000256" key="2">
    <source>
        <dbReference type="ARBA" id="ARBA00023015"/>
    </source>
</evidence>
<evidence type="ECO:0000259" key="8">
    <source>
        <dbReference type="PROSITE" id="PS50157"/>
    </source>
</evidence>
<dbReference type="Pfam" id="PF02200">
    <property type="entry name" value="STE"/>
    <property type="match status" value="1"/>
</dbReference>
<proteinExistence type="inferred from homology"/>
<dbReference type="PANTHER" id="PTHR47427">
    <property type="entry name" value="PROTEIN STE12"/>
    <property type="match status" value="1"/>
</dbReference>
<gene>
    <name evidence="9" type="primary">MST12</name>
    <name evidence="9" type="ORF">MFIFM68171_10703</name>
</gene>